<dbReference type="eggNOG" id="COG3312">
    <property type="taxonomic scope" value="Bacteria"/>
</dbReference>
<evidence type="ECO:0000256" key="1">
    <source>
        <dbReference type="ARBA" id="ARBA00004651"/>
    </source>
</evidence>
<name>I3DBE9_9PAST</name>
<evidence type="ECO:0000256" key="4">
    <source>
        <dbReference type="ARBA" id="ARBA00022989"/>
    </source>
</evidence>
<dbReference type="PATRIC" id="fig|1095749.3.peg.1389"/>
<evidence type="ECO:0000256" key="2">
    <source>
        <dbReference type="ARBA" id="ARBA00022475"/>
    </source>
</evidence>
<keyword evidence="5 6" id="KW-0472">Membrane</keyword>
<feature type="transmembrane region" description="Helical" evidence="6">
    <location>
        <begin position="37"/>
        <end position="60"/>
    </location>
</feature>
<dbReference type="Pfam" id="PF03899">
    <property type="entry name" value="ATP-synt_I"/>
    <property type="match status" value="1"/>
</dbReference>
<dbReference type="Proteomes" id="UP000006457">
    <property type="component" value="Unassembled WGS sequence"/>
</dbReference>
<dbReference type="EMBL" id="AJSX01000033">
    <property type="protein sequence ID" value="EIJ69042.1"/>
    <property type="molecule type" value="Genomic_DNA"/>
</dbReference>
<feature type="transmembrane region" description="Helical" evidence="6">
    <location>
        <begin position="6"/>
        <end position="25"/>
    </location>
</feature>
<dbReference type="InterPro" id="IPR005598">
    <property type="entry name" value="ATP_synth_I"/>
</dbReference>
<keyword evidence="3 6" id="KW-0812">Transmembrane</keyword>
<evidence type="ECO:0000313" key="7">
    <source>
        <dbReference type="EMBL" id="EIJ69042.1"/>
    </source>
</evidence>
<dbReference type="GO" id="GO:0005886">
    <property type="term" value="C:plasma membrane"/>
    <property type="evidence" value="ECO:0007669"/>
    <property type="project" value="UniProtKB-SubCell"/>
</dbReference>
<comment type="subcellular location">
    <subcellularLocation>
        <location evidence="1">Cell membrane</location>
        <topology evidence="1">Multi-pass membrane protein</topology>
    </subcellularLocation>
</comment>
<keyword evidence="8" id="KW-1185">Reference proteome</keyword>
<organism evidence="7 8">
    <name type="scientific">Pasteurella bettyae CCUG 2042</name>
    <dbReference type="NCBI Taxonomy" id="1095749"/>
    <lineage>
        <taxon>Bacteria</taxon>
        <taxon>Pseudomonadati</taxon>
        <taxon>Pseudomonadota</taxon>
        <taxon>Gammaproteobacteria</taxon>
        <taxon>Pasteurellales</taxon>
        <taxon>Pasteurellaceae</taxon>
        <taxon>Pasteurella</taxon>
    </lineage>
</organism>
<sequence length="88" mass="9988">MFSFLFGALIAVLPQMAFIGYALYLKGNQPVENKVKVLYQSEVLKLVLTVILFIIAFYFFALKSMALFLGYFIFIVLNNLLPALLNSK</sequence>
<reference evidence="7 8" key="1">
    <citation type="submission" date="2012-03" db="EMBL/GenBank/DDBJ databases">
        <authorList>
            <person name="Harkins D.M."/>
            <person name="Madupu R."/>
            <person name="Durkin A.S."/>
            <person name="Torralba M."/>
            <person name="Methe B."/>
            <person name="Sutton G.G."/>
            <person name="Nelson K.E."/>
        </authorList>
    </citation>
    <scope>NUCLEOTIDE SEQUENCE [LARGE SCALE GENOMIC DNA]</scope>
    <source>
        <strain evidence="7 8">CCUG 2042</strain>
    </source>
</reference>
<comment type="caution">
    <text evidence="7">The sequence shown here is derived from an EMBL/GenBank/DDBJ whole genome shotgun (WGS) entry which is preliminary data.</text>
</comment>
<accession>I3DBE9</accession>
<gene>
    <name evidence="7" type="ORF">HMPREF1052_0453</name>
</gene>
<evidence type="ECO:0000256" key="5">
    <source>
        <dbReference type="ARBA" id="ARBA00023136"/>
    </source>
</evidence>
<proteinExistence type="predicted"/>
<keyword evidence="4 6" id="KW-1133">Transmembrane helix</keyword>
<keyword evidence="2" id="KW-1003">Cell membrane</keyword>
<evidence type="ECO:0000256" key="3">
    <source>
        <dbReference type="ARBA" id="ARBA00022692"/>
    </source>
</evidence>
<evidence type="ECO:0000256" key="6">
    <source>
        <dbReference type="SAM" id="Phobius"/>
    </source>
</evidence>
<evidence type="ECO:0000313" key="8">
    <source>
        <dbReference type="Proteomes" id="UP000006457"/>
    </source>
</evidence>
<dbReference type="AlphaFoldDB" id="I3DBE9"/>
<protein>
    <submittedName>
        <fullName evidence="7">Putative ATP synthase F0, I subunit</fullName>
    </submittedName>
</protein>
<feature type="transmembrane region" description="Helical" evidence="6">
    <location>
        <begin position="66"/>
        <end position="85"/>
    </location>
</feature>